<evidence type="ECO:0000256" key="3">
    <source>
        <dbReference type="ARBA" id="ARBA00022797"/>
    </source>
</evidence>
<dbReference type="SUPFAM" id="SSF51569">
    <property type="entry name" value="Aldolase"/>
    <property type="match status" value="1"/>
</dbReference>
<evidence type="ECO:0000259" key="9">
    <source>
        <dbReference type="PROSITE" id="PS50991"/>
    </source>
</evidence>
<reference evidence="10 11" key="1">
    <citation type="submission" date="2018-08" db="EMBL/GenBank/DDBJ databases">
        <title>Jishengella sp. nov., isolated from a root of Azadirachta indica A. Juss. var. siamensis Valenton.</title>
        <authorList>
            <person name="Kuncharoen N."/>
            <person name="Tanasupawat S."/>
            <person name="Kudo T."/>
            <person name="Ohkuma M."/>
        </authorList>
    </citation>
    <scope>NUCLEOTIDE SEQUENCE [LARGE SCALE GENOMIC DNA]</scope>
    <source>
        <strain evidence="10 11">AZ1-13</strain>
    </source>
</reference>
<dbReference type="EC" id="4.1.3.39" evidence="7 8"/>
<evidence type="ECO:0000256" key="5">
    <source>
        <dbReference type="ARBA" id="ARBA00023239"/>
    </source>
</evidence>
<accession>A0A418MWU2</accession>
<evidence type="ECO:0000256" key="6">
    <source>
        <dbReference type="ARBA" id="ARBA00023518"/>
    </source>
</evidence>
<dbReference type="Gene3D" id="3.20.20.70">
    <property type="entry name" value="Aldolase class I"/>
    <property type="match status" value="1"/>
</dbReference>
<evidence type="ECO:0000256" key="2">
    <source>
        <dbReference type="ARBA" id="ARBA00022723"/>
    </source>
</evidence>
<keyword evidence="4 7" id="KW-0464">Manganese</keyword>
<dbReference type="InterPro" id="IPR013785">
    <property type="entry name" value="Aldolase_TIM"/>
</dbReference>
<comment type="similarity">
    <text evidence="1 7">Belongs to the 4-hydroxy-2-oxovalerate aldolase family.</text>
</comment>
<feature type="binding site" evidence="7">
    <location>
        <position position="185"/>
    </location>
    <ligand>
        <name>substrate</name>
    </ligand>
</feature>
<keyword evidence="2 7" id="KW-0479">Metal-binding</keyword>
<comment type="caution">
    <text evidence="10">The sequence shown here is derived from an EMBL/GenBank/DDBJ whole genome shotgun (WGS) entry which is preliminary data.</text>
</comment>
<feature type="binding site" evidence="7">
    <location>
        <begin position="31"/>
        <end position="32"/>
    </location>
    <ligand>
        <name>substrate</name>
    </ligand>
</feature>
<gene>
    <name evidence="10" type="primary">dmpG</name>
    <name evidence="10" type="ORF">D2L64_10245</name>
</gene>
<dbReference type="NCBIfam" id="NF006049">
    <property type="entry name" value="PRK08195.1"/>
    <property type="match status" value="1"/>
</dbReference>
<dbReference type="Pfam" id="PF07836">
    <property type="entry name" value="DmpG_comm"/>
    <property type="match status" value="1"/>
</dbReference>
<comment type="catalytic activity">
    <reaction evidence="7">
        <text>(S)-4-hydroxy-2-oxopentanoate = acetaldehyde + pyruvate</text>
        <dbReference type="Rhea" id="RHEA:22624"/>
        <dbReference type="ChEBI" id="CHEBI:15343"/>
        <dbReference type="ChEBI" id="CHEBI:15361"/>
        <dbReference type="ChEBI" id="CHEBI:73143"/>
        <dbReference type="EC" id="4.1.3.39"/>
    </reaction>
</comment>
<proteinExistence type="inferred from homology"/>
<dbReference type="Proteomes" id="UP000283832">
    <property type="component" value="Unassembled WGS sequence"/>
</dbReference>
<dbReference type="OrthoDB" id="9803573at2"/>
<dbReference type="PROSITE" id="PS50991">
    <property type="entry name" value="PYR_CT"/>
    <property type="match status" value="1"/>
</dbReference>
<sequence>MSTTDSPVVDSTDHVPPLTGRRIQICDTTLRDGSHSVRHQFSADDVATVSAGLNRAGVPMVEVTHGDGLGGSSFAYGFARCPDDELIRTARAQLTDSQLAALLLPGVGTIEHLRRAADQGLDVIRVATHCTEADIAAQHLTEGRELGLVTVGFLMMSHMLPPDRLAAQARVMADAGAQVVYVVDSAGALLPHQVSTRVAALRTALPPEVSVGMHAHNNLGSGVPNALAAAMAGADHLDGSCHGLGAGAGNAATEVLVAALDRCGAETGIATQALIDVAADDVARICAGNLPALDRTALLLGYCGIYSSFLLHARRAAQQYQVAEADIIRALGRHRPVGGQEDLIIDVAIALAQRRQPS</sequence>
<dbReference type="InterPro" id="IPR035685">
    <property type="entry name" value="DRE_TIM_HOA"/>
</dbReference>
<dbReference type="GO" id="GO:0003852">
    <property type="term" value="F:2-isopropylmalate synthase activity"/>
    <property type="evidence" value="ECO:0007669"/>
    <property type="project" value="TreeGrafter"/>
</dbReference>
<dbReference type="RefSeq" id="WP_119574746.1">
    <property type="nucleotide sequence ID" value="NZ_QXEC01000007.1"/>
</dbReference>
<keyword evidence="11" id="KW-1185">Reference proteome</keyword>
<feature type="binding site" evidence="7">
    <location>
        <position position="214"/>
    </location>
    <ligand>
        <name>Mn(2+)</name>
        <dbReference type="ChEBI" id="CHEBI:29035"/>
    </ligand>
</feature>
<dbReference type="InterPro" id="IPR050073">
    <property type="entry name" value="2-IPM_HCS-like"/>
</dbReference>
<dbReference type="SUPFAM" id="SSF89000">
    <property type="entry name" value="post-HMGL domain-like"/>
    <property type="match status" value="1"/>
</dbReference>
<evidence type="ECO:0000313" key="10">
    <source>
        <dbReference type="EMBL" id="RIV39220.1"/>
    </source>
</evidence>
<comment type="catalytic activity">
    <reaction evidence="6">
        <text>(S)-4-hydroxy-2-oxohexanoate = propanal + pyruvate</text>
        <dbReference type="Rhea" id="RHEA:36003"/>
        <dbReference type="ChEBI" id="CHEBI:15361"/>
        <dbReference type="ChEBI" id="CHEBI:17153"/>
        <dbReference type="ChEBI" id="CHEBI:73142"/>
        <dbReference type="EC" id="4.1.3.43"/>
    </reaction>
    <physiologicalReaction direction="left-to-right" evidence="6">
        <dbReference type="Rhea" id="RHEA:36004"/>
    </physiologicalReaction>
</comment>
<keyword evidence="5 7" id="KW-0456">Lyase</keyword>
<dbReference type="InterPro" id="IPR012425">
    <property type="entry name" value="DmpG_comm"/>
</dbReference>
<feature type="binding site" evidence="7">
    <location>
        <position position="216"/>
    </location>
    <ligand>
        <name>Mn(2+)</name>
        <dbReference type="ChEBI" id="CHEBI:29035"/>
    </ligand>
</feature>
<protein>
    <recommendedName>
        <fullName evidence="7 8">4-hydroxy-2-oxovalerate aldolase</fullName>
        <shortName evidence="7">HOA</shortName>
        <ecNumber evidence="7 8">4.1.3.39</ecNumber>
    </recommendedName>
    <alternativeName>
        <fullName evidence="7">4-hydroxy-2-keto-pentanoic acid aldolase</fullName>
    </alternativeName>
    <alternativeName>
        <fullName evidence="7">4-hydroxy-2-oxopentanoate aldolase</fullName>
    </alternativeName>
</protein>
<dbReference type="HAMAP" id="MF_01656">
    <property type="entry name" value="HOA"/>
    <property type="match status" value="1"/>
</dbReference>
<evidence type="ECO:0000256" key="7">
    <source>
        <dbReference type="HAMAP-Rule" id="MF_01656"/>
    </source>
</evidence>
<feature type="domain" description="Pyruvate carboxyltransferase" evidence="9">
    <location>
        <begin position="23"/>
        <end position="275"/>
    </location>
</feature>
<feature type="active site" description="Proton acceptor" evidence="7">
    <location>
        <position position="35"/>
    </location>
</feature>
<feature type="binding site" evidence="7">
    <location>
        <position position="214"/>
    </location>
    <ligand>
        <name>substrate</name>
    </ligand>
</feature>
<dbReference type="GO" id="GO:0008701">
    <property type="term" value="F:4-hydroxy-2-oxovalerate aldolase activity"/>
    <property type="evidence" value="ECO:0007669"/>
    <property type="project" value="UniProtKB-UniRule"/>
</dbReference>
<evidence type="ECO:0000256" key="8">
    <source>
        <dbReference type="NCBIfam" id="TIGR03217"/>
    </source>
</evidence>
<organism evidence="10 11">
    <name type="scientific">Micromonospora radicis</name>
    <dbReference type="NCBI Taxonomy" id="1894971"/>
    <lineage>
        <taxon>Bacteria</taxon>
        <taxon>Bacillati</taxon>
        <taxon>Actinomycetota</taxon>
        <taxon>Actinomycetes</taxon>
        <taxon>Micromonosporales</taxon>
        <taxon>Micromonosporaceae</taxon>
        <taxon>Micromonospora</taxon>
    </lineage>
</organism>
<evidence type="ECO:0000256" key="1">
    <source>
        <dbReference type="ARBA" id="ARBA00008944"/>
    </source>
</evidence>
<feature type="binding site" evidence="7">
    <location>
        <position position="306"/>
    </location>
    <ligand>
        <name>substrate</name>
    </ligand>
</feature>
<dbReference type="GO" id="GO:0030145">
    <property type="term" value="F:manganese ion binding"/>
    <property type="evidence" value="ECO:0007669"/>
    <property type="project" value="UniProtKB-UniRule"/>
</dbReference>
<name>A0A418MWU2_9ACTN</name>
<dbReference type="CDD" id="cd07943">
    <property type="entry name" value="DRE_TIM_HOA"/>
    <property type="match status" value="1"/>
</dbReference>
<feature type="binding site" evidence="7">
    <location>
        <position position="32"/>
    </location>
    <ligand>
        <name>Mn(2+)</name>
        <dbReference type="ChEBI" id="CHEBI:29035"/>
    </ligand>
</feature>
<feature type="site" description="Transition state stabilizer" evidence="7">
    <location>
        <position position="31"/>
    </location>
</feature>
<dbReference type="PANTHER" id="PTHR10277:SF9">
    <property type="entry name" value="2-ISOPROPYLMALATE SYNTHASE 1, CHLOROPLASTIC-RELATED"/>
    <property type="match status" value="1"/>
</dbReference>
<keyword evidence="3 7" id="KW-0058">Aromatic hydrocarbons catabolism</keyword>
<dbReference type="GO" id="GO:0009098">
    <property type="term" value="P:L-leucine biosynthetic process"/>
    <property type="evidence" value="ECO:0007669"/>
    <property type="project" value="TreeGrafter"/>
</dbReference>
<evidence type="ECO:0000256" key="4">
    <source>
        <dbReference type="ARBA" id="ARBA00023211"/>
    </source>
</evidence>
<dbReference type="Pfam" id="PF00682">
    <property type="entry name" value="HMGL-like"/>
    <property type="match status" value="1"/>
</dbReference>
<dbReference type="NCBIfam" id="TIGR03217">
    <property type="entry name" value="4OH_2_O_val_ald"/>
    <property type="match status" value="1"/>
</dbReference>
<dbReference type="InterPro" id="IPR017629">
    <property type="entry name" value="4OH_2_O-val_aldolase"/>
</dbReference>
<evidence type="ECO:0000313" key="11">
    <source>
        <dbReference type="Proteomes" id="UP000283832"/>
    </source>
</evidence>
<dbReference type="PANTHER" id="PTHR10277">
    <property type="entry name" value="HOMOCITRATE SYNTHASE-RELATED"/>
    <property type="match status" value="1"/>
</dbReference>
<dbReference type="AlphaFoldDB" id="A0A418MWU2"/>
<dbReference type="EMBL" id="QXEC01000007">
    <property type="protein sequence ID" value="RIV39220.1"/>
    <property type="molecule type" value="Genomic_DNA"/>
</dbReference>
<dbReference type="InterPro" id="IPR000891">
    <property type="entry name" value="PYR_CT"/>
</dbReference>
<dbReference type="Gene3D" id="1.10.8.60">
    <property type="match status" value="1"/>
</dbReference>